<gene>
    <name evidence="1" type="ORF">LSAT_V11C200077970</name>
</gene>
<keyword evidence="2" id="KW-1185">Reference proteome</keyword>
<sequence length="135" mass="14715">MRLWKTSKTLCLNVYVEHHLDVTGTASGGSGTKCKEALQLSDESDDGLMCITGCESPIVVLAESINMASKENQLVHEKSWCSMSDVRGARYTLGLIAGEKADIFKVLEVLKIDVGSSKHNSFSGVYNRVGAFRRS</sequence>
<proteinExistence type="predicted"/>
<comment type="caution">
    <text evidence="1">The sequence shown here is derived from an EMBL/GenBank/DDBJ whole genome shotgun (WGS) entry which is preliminary data.</text>
</comment>
<name>A0A9R1XSF2_LACSA</name>
<evidence type="ECO:0000313" key="2">
    <source>
        <dbReference type="Proteomes" id="UP000235145"/>
    </source>
</evidence>
<evidence type="ECO:0000313" key="1">
    <source>
        <dbReference type="EMBL" id="KAJ0224061.1"/>
    </source>
</evidence>
<accession>A0A9R1XSF2</accession>
<reference evidence="1 2" key="1">
    <citation type="journal article" date="2017" name="Nat. Commun.">
        <title>Genome assembly with in vitro proximity ligation data and whole-genome triplication in lettuce.</title>
        <authorList>
            <person name="Reyes-Chin-Wo S."/>
            <person name="Wang Z."/>
            <person name="Yang X."/>
            <person name="Kozik A."/>
            <person name="Arikit S."/>
            <person name="Song C."/>
            <person name="Xia L."/>
            <person name="Froenicke L."/>
            <person name="Lavelle D.O."/>
            <person name="Truco M.J."/>
            <person name="Xia R."/>
            <person name="Zhu S."/>
            <person name="Xu C."/>
            <person name="Xu H."/>
            <person name="Xu X."/>
            <person name="Cox K."/>
            <person name="Korf I."/>
            <person name="Meyers B.C."/>
            <person name="Michelmore R.W."/>
        </authorList>
    </citation>
    <scope>NUCLEOTIDE SEQUENCE [LARGE SCALE GENOMIC DNA]</scope>
    <source>
        <strain evidence="2">cv. Salinas</strain>
        <tissue evidence="1">Seedlings</tissue>
    </source>
</reference>
<dbReference type="AlphaFoldDB" id="A0A9R1XSF2"/>
<organism evidence="1 2">
    <name type="scientific">Lactuca sativa</name>
    <name type="common">Garden lettuce</name>
    <dbReference type="NCBI Taxonomy" id="4236"/>
    <lineage>
        <taxon>Eukaryota</taxon>
        <taxon>Viridiplantae</taxon>
        <taxon>Streptophyta</taxon>
        <taxon>Embryophyta</taxon>
        <taxon>Tracheophyta</taxon>
        <taxon>Spermatophyta</taxon>
        <taxon>Magnoliopsida</taxon>
        <taxon>eudicotyledons</taxon>
        <taxon>Gunneridae</taxon>
        <taxon>Pentapetalae</taxon>
        <taxon>asterids</taxon>
        <taxon>campanulids</taxon>
        <taxon>Asterales</taxon>
        <taxon>Asteraceae</taxon>
        <taxon>Cichorioideae</taxon>
        <taxon>Cichorieae</taxon>
        <taxon>Lactucinae</taxon>
        <taxon>Lactuca</taxon>
    </lineage>
</organism>
<dbReference type="Proteomes" id="UP000235145">
    <property type="component" value="Unassembled WGS sequence"/>
</dbReference>
<dbReference type="EMBL" id="NBSK02000002">
    <property type="protein sequence ID" value="KAJ0224061.1"/>
    <property type="molecule type" value="Genomic_DNA"/>
</dbReference>
<protein>
    <submittedName>
        <fullName evidence="1">Uncharacterized protein</fullName>
    </submittedName>
</protein>